<dbReference type="Proteomes" id="UP000670092">
    <property type="component" value="Unassembled WGS sequence"/>
</dbReference>
<gene>
    <name evidence="1" type="primary">ALG8</name>
    <name evidence="1" type="ORF">I7I52_08426</name>
</gene>
<keyword evidence="1" id="KW-0808">Transferase</keyword>
<accession>A0A8H7YJK7</accession>
<dbReference type="GO" id="GO:0016740">
    <property type="term" value="F:transferase activity"/>
    <property type="evidence" value="ECO:0007669"/>
    <property type="project" value="UniProtKB-KW"/>
</dbReference>
<organism evidence="1 2">
    <name type="scientific">Ajellomyces capsulatus</name>
    <name type="common">Darling's disease fungus</name>
    <name type="synonym">Histoplasma capsulatum</name>
    <dbReference type="NCBI Taxonomy" id="5037"/>
    <lineage>
        <taxon>Eukaryota</taxon>
        <taxon>Fungi</taxon>
        <taxon>Dikarya</taxon>
        <taxon>Ascomycota</taxon>
        <taxon>Pezizomycotina</taxon>
        <taxon>Eurotiomycetes</taxon>
        <taxon>Eurotiomycetidae</taxon>
        <taxon>Onygenales</taxon>
        <taxon>Ajellomycetaceae</taxon>
        <taxon>Histoplasma</taxon>
    </lineage>
</organism>
<comment type="caution">
    <text evidence="1">The sequence shown here is derived from an EMBL/GenBank/DDBJ whole genome shotgun (WGS) entry which is preliminary data.</text>
</comment>
<sequence>MLCHCAGVCSCICTSSIYPIGGSGEQTARACSRALHPPIPRPSHHRPHPFPIQRIPLRASDPLARPGPQAIHPPLQRDHICHPPLPEAYLPLSLTGVFRLPPPGLLPAPQVAVDLPSQIRQHFQAGRRGVGRFWRCVWTLFLLGSAGPAEGPTVSVLAWAVPCVLGAECMGYVLVRGSGAYFSRTTSWPQS</sequence>
<dbReference type="VEuPathDB" id="FungiDB:I7I52_08426"/>
<evidence type="ECO:0000313" key="2">
    <source>
        <dbReference type="Proteomes" id="UP000670092"/>
    </source>
</evidence>
<dbReference type="EMBL" id="JAEVHI010000005">
    <property type="protein sequence ID" value="KAG5291173.1"/>
    <property type="molecule type" value="Genomic_DNA"/>
</dbReference>
<protein>
    <submittedName>
        <fullName evidence="1">Glucosyltransferase Alg8</fullName>
    </submittedName>
</protein>
<reference evidence="1 2" key="1">
    <citation type="submission" date="2021-01" db="EMBL/GenBank/DDBJ databases">
        <title>Chromosome-level genome assembly of a human fungal pathogen reveals clustering of transcriptionally co-regulated genes.</title>
        <authorList>
            <person name="Voorhies M."/>
            <person name="Cohen S."/>
            <person name="Shea T.P."/>
            <person name="Petrus S."/>
            <person name="Munoz J.F."/>
            <person name="Poplawski S."/>
            <person name="Goldman W.E."/>
            <person name="Michael T."/>
            <person name="Cuomo C.A."/>
            <person name="Sil A."/>
            <person name="Beyhan S."/>
        </authorList>
    </citation>
    <scope>NUCLEOTIDE SEQUENCE [LARGE SCALE GENOMIC DNA]</scope>
    <source>
        <strain evidence="1 2">G184AR</strain>
    </source>
</reference>
<dbReference type="AlphaFoldDB" id="A0A8H7YJK7"/>
<evidence type="ECO:0000313" key="1">
    <source>
        <dbReference type="EMBL" id="KAG5291173.1"/>
    </source>
</evidence>
<name>A0A8H7YJK7_AJECA</name>
<proteinExistence type="predicted"/>